<evidence type="ECO:0000313" key="7">
    <source>
        <dbReference type="EMBL" id="SFV69198.1"/>
    </source>
</evidence>
<evidence type="ECO:0000256" key="4">
    <source>
        <dbReference type="ARBA" id="ARBA00022989"/>
    </source>
</evidence>
<dbReference type="Gene3D" id="1.20.1440.20">
    <property type="entry name" value="LemA-like domain"/>
    <property type="match status" value="1"/>
</dbReference>
<name>A0A1W1CTK9_9ZZZZ</name>
<organism evidence="7">
    <name type="scientific">hydrothermal vent metagenome</name>
    <dbReference type="NCBI Taxonomy" id="652676"/>
    <lineage>
        <taxon>unclassified sequences</taxon>
        <taxon>metagenomes</taxon>
        <taxon>ecological metagenomes</taxon>
    </lineage>
</organism>
<proteinExistence type="inferred from homology"/>
<dbReference type="PANTHER" id="PTHR34478">
    <property type="entry name" value="PROTEIN LEMA"/>
    <property type="match status" value="1"/>
</dbReference>
<accession>A0A1W1CTK9</accession>
<protein>
    <submittedName>
        <fullName evidence="7">LemA protein</fullName>
    </submittedName>
</protein>
<evidence type="ECO:0000256" key="1">
    <source>
        <dbReference type="ARBA" id="ARBA00004167"/>
    </source>
</evidence>
<sequence length="187" mass="21063">MSVGNIILLIIVGIGAYLVTIYNKLVSLRAGIDAAWSDIDVQLKRRYDLIPALVDTVKGYKEYEADTLEKIIKARQVGLTADSMDEKAAAANMLSGALGKLFALAEAYPDLKANTNFLKLQDELSRLENAIQNARRYYNAIVRDYNAKIESFPDLFIAQKFNFTKRDYFELEESEAEAVKKMPKINL</sequence>
<evidence type="ECO:0000256" key="3">
    <source>
        <dbReference type="ARBA" id="ARBA00022692"/>
    </source>
</evidence>
<gene>
    <name evidence="7" type="ORF">MNB_SV-10-130</name>
</gene>
<evidence type="ECO:0000256" key="5">
    <source>
        <dbReference type="ARBA" id="ARBA00023136"/>
    </source>
</evidence>
<dbReference type="InterPro" id="IPR007156">
    <property type="entry name" value="MamQ_LemA"/>
</dbReference>
<keyword evidence="5 6" id="KW-0472">Membrane</keyword>
<keyword evidence="4 6" id="KW-1133">Transmembrane helix</keyword>
<dbReference type="AlphaFoldDB" id="A0A1W1CTK9"/>
<dbReference type="PANTHER" id="PTHR34478:SF1">
    <property type="entry name" value="PROTEIN LEMA"/>
    <property type="match status" value="1"/>
</dbReference>
<reference evidence="7" key="1">
    <citation type="submission" date="2016-10" db="EMBL/GenBank/DDBJ databases">
        <authorList>
            <person name="de Groot N.N."/>
        </authorList>
    </citation>
    <scope>NUCLEOTIDE SEQUENCE</scope>
</reference>
<dbReference type="InterPro" id="IPR023353">
    <property type="entry name" value="LemA-like_dom_sf"/>
</dbReference>
<keyword evidence="3 6" id="KW-0812">Transmembrane</keyword>
<dbReference type="Pfam" id="PF04011">
    <property type="entry name" value="LemA"/>
    <property type="match status" value="1"/>
</dbReference>
<dbReference type="SUPFAM" id="SSF140478">
    <property type="entry name" value="LemA-like"/>
    <property type="match status" value="1"/>
</dbReference>
<comment type="subcellular location">
    <subcellularLocation>
        <location evidence="1">Membrane</location>
        <topology evidence="1">Single-pass membrane protein</topology>
    </subcellularLocation>
</comment>
<evidence type="ECO:0000256" key="2">
    <source>
        <dbReference type="ARBA" id="ARBA00008854"/>
    </source>
</evidence>
<dbReference type="GO" id="GO:0016020">
    <property type="term" value="C:membrane"/>
    <property type="evidence" value="ECO:0007669"/>
    <property type="project" value="UniProtKB-SubCell"/>
</dbReference>
<comment type="similarity">
    <text evidence="2">Belongs to the LemA family.</text>
</comment>
<dbReference type="EMBL" id="FPHL01000058">
    <property type="protein sequence ID" value="SFV69198.1"/>
    <property type="molecule type" value="Genomic_DNA"/>
</dbReference>
<feature type="transmembrane region" description="Helical" evidence="6">
    <location>
        <begin position="6"/>
        <end position="22"/>
    </location>
</feature>
<evidence type="ECO:0000256" key="6">
    <source>
        <dbReference type="SAM" id="Phobius"/>
    </source>
</evidence>